<evidence type="ECO:0000313" key="1">
    <source>
        <dbReference type="EMBL" id="VAH84360.1"/>
    </source>
</evidence>
<sequence>MAALDTAAVDDHVTRLTLRLKYETPEENLVDMVLAHPVARRVEEIRLVAKEWMSDAYYDGEIIWDWIGTYTLTIDNLPWETLRMLDLTNCQGLY</sequence>
<dbReference type="Gramene" id="TRITD3Bv1G248130.1">
    <property type="protein sequence ID" value="TRITD3Bv1G248130.1"/>
    <property type="gene ID" value="TRITD3Bv1G248130"/>
</dbReference>
<dbReference type="AlphaFoldDB" id="A0A9R1QW25"/>
<protein>
    <submittedName>
        <fullName evidence="1">Uncharacterized protein</fullName>
    </submittedName>
</protein>
<organism evidence="1 2">
    <name type="scientific">Triticum turgidum subsp. durum</name>
    <name type="common">Durum wheat</name>
    <name type="synonym">Triticum durum</name>
    <dbReference type="NCBI Taxonomy" id="4567"/>
    <lineage>
        <taxon>Eukaryota</taxon>
        <taxon>Viridiplantae</taxon>
        <taxon>Streptophyta</taxon>
        <taxon>Embryophyta</taxon>
        <taxon>Tracheophyta</taxon>
        <taxon>Spermatophyta</taxon>
        <taxon>Magnoliopsida</taxon>
        <taxon>Liliopsida</taxon>
        <taxon>Poales</taxon>
        <taxon>Poaceae</taxon>
        <taxon>BOP clade</taxon>
        <taxon>Pooideae</taxon>
        <taxon>Triticodae</taxon>
        <taxon>Triticeae</taxon>
        <taxon>Triticinae</taxon>
        <taxon>Triticum</taxon>
    </lineage>
</organism>
<accession>A0A9R1QW25</accession>
<keyword evidence="2" id="KW-1185">Reference proteome</keyword>
<gene>
    <name evidence="1" type="ORF">TRITD_3Bv1G248130</name>
</gene>
<dbReference type="Proteomes" id="UP000324705">
    <property type="component" value="Chromosome 3B"/>
</dbReference>
<name>A0A9R1QW25_TRITD</name>
<proteinExistence type="predicted"/>
<reference evidence="1 2" key="1">
    <citation type="submission" date="2017-09" db="EMBL/GenBank/DDBJ databases">
        <authorList>
            <consortium name="International Durum Wheat Genome Sequencing Consortium (IDWGSC)"/>
            <person name="Milanesi L."/>
        </authorList>
    </citation>
    <scope>NUCLEOTIDE SEQUENCE [LARGE SCALE GENOMIC DNA]</scope>
    <source>
        <strain evidence="2">cv. Svevo</strain>
    </source>
</reference>
<dbReference type="EMBL" id="LT934116">
    <property type="protein sequence ID" value="VAH84360.1"/>
    <property type="molecule type" value="Genomic_DNA"/>
</dbReference>
<evidence type="ECO:0000313" key="2">
    <source>
        <dbReference type="Proteomes" id="UP000324705"/>
    </source>
</evidence>